<feature type="transmembrane region" description="Helical" evidence="3">
    <location>
        <begin position="322"/>
        <end position="349"/>
    </location>
</feature>
<feature type="transmembrane region" description="Helical" evidence="3">
    <location>
        <begin position="283"/>
        <end position="310"/>
    </location>
</feature>
<dbReference type="InterPro" id="IPR019734">
    <property type="entry name" value="TPR_rpt"/>
</dbReference>
<evidence type="ECO:0000313" key="4">
    <source>
        <dbReference type="EMBL" id="OGM87730.1"/>
    </source>
</evidence>
<dbReference type="Pfam" id="PF14559">
    <property type="entry name" value="TPR_19"/>
    <property type="match status" value="1"/>
</dbReference>
<feature type="transmembrane region" description="Helical" evidence="3">
    <location>
        <begin position="198"/>
        <end position="219"/>
    </location>
</feature>
<reference evidence="4 5" key="1">
    <citation type="journal article" date="2016" name="Nat. Commun.">
        <title>Thousands of microbial genomes shed light on interconnected biogeochemical processes in an aquifer system.</title>
        <authorList>
            <person name="Anantharaman K."/>
            <person name="Brown C.T."/>
            <person name="Hug L.A."/>
            <person name="Sharon I."/>
            <person name="Castelle C.J."/>
            <person name="Probst A.J."/>
            <person name="Thomas B.C."/>
            <person name="Singh A."/>
            <person name="Wilkins M.J."/>
            <person name="Karaoz U."/>
            <person name="Brodie E.L."/>
            <person name="Williams K.H."/>
            <person name="Hubbard S.S."/>
            <person name="Banfield J.F."/>
        </authorList>
    </citation>
    <scope>NUCLEOTIDE SEQUENCE [LARGE SCALE GENOMIC DNA]</scope>
</reference>
<organism evidence="4 5">
    <name type="scientific">Candidatus Woesebacteria bacterium RIFOXYD1_FULL_43_18</name>
    <dbReference type="NCBI Taxonomy" id="1802551"/>
    <lineage>
        <taxon>Bacteria</taxon>
        <taxon>Candidatus Woeseibacteriota</taxon>
    </lineage>
</organism>
<evidence type="ECO:0000256" key="2">
    <source>
        <dbReference type="SAM" id="MobiDB-lite"/>
    </source>
</evidence>
<dbReference type="SMART" id="SM00028">
    <property type="entry name" value="TPR"/>
    <property type="match status" value="3"/>
</dbReference>
<keyword evidence="3" id="KW-1133">Transmembrane helix</keyword>
<keyword evidence="1" id="KW-0802">TPR repeat</keyword>
<dbReference type="PROSITE" id="PS50005">
    <property type="entry name" value="TPR"/>
    <property type="match status" value="1"/>
</dbReference>
<dbReference type="InterPro" id="IPR011990">
    <property type="entry name" value="TPR-like_helical_dom_sf"/>
</dbReference>
<feature type="compositionally biased region" description="Low complexity" evidence="2">
    <location>
        <begin position="622"/>
        <end position="642"/>
    </location>
</feature>
<keyword evidence="3" id="KW-0812">Transmembrane</keyword>
<gene>
    <name evidence="4" type="ORF">A2573_00490</name>
</gene>
<proteinExistence type="predicted"/>
<dbReference type="Pfam" id="PF13181">
    <property type="entry name" value="TPR_8"/>
    <property type="match status" value="1"/>
</dbReference>
<feature type="repeat" description="TPR" evidence="1">
    <location>
        <begin position="518"/>
        <end position="551"/>
    </location>
</feature>
<dbReference type="Gene3D" id="1.25.40.10">
    <property type="entry name" value="Tetratricopeptide repeat domain"/>
    <property type="match status" value="1"/>
</dbReference>
<dbReference type="PANTHER" id="PTHR37422">
    <property type="entry name" value="TEICHURONIC ACID BIOSYNTHESIS PROTEIN TUAE"/>
    <property type="match status" value="1"/>
</dbReference>
<feature type="transmembrane region" description="Helical" evidence="3">
    <location>
        <begin position="170"/>
        <end position="189"/>
    </location>
</feature>
<feature type="transmembrane region" description="Helical" evidence="3">
    <location>
        <begin position="127"/>
        <end position="150"/>
    </location>
</feature>
<name>A0A1F8DGI5_9BACT</name>
<dbReference type="Proteomes" id="UP000177596">
    <property type="component" value="Unassembled WGS sequence"/>
</dbReference>
<evidence type="ECO:0000313" key="5">
    <source>
        <dbReference type="Proteomes" id="UP000177596"/>
    </source>
</evidence>
<accession>A0A1F8DGI5</accession>
<dbReference type="InterPro" id="IPR051533">
    <property type="entry name" value="WaaL-like"/>
</dbReference>
<feature type="transmembrane region" description="Helical" evidence="3">
    <location>
        <begin position="95"/>
        <end position="115"/>
    </location>
</feature>
<keyword evidence="3" id="KW-0472">Membrane</keyword>
<dbReference type="EMBL" id="MGIL01000022">
    <property type="protein sequence ID" value="OGM87730.1"/>
    <property type="molecule type" value="Genomic_DNA"/>
</dbReference>
<dbReference type="SUPFAM" id="SSF48452">
    <property type="entry name" value="TPR-like"/>
    <property type="match status" value="1"/>
</dbReference>
<feature type="transmembrane region" description="Helical" evidence="3">
    <location>
        <begin position="40"/>
        <end position="58"/>
    </location>
</feature>
<dbReference type="PANTHER" id="PTHR37422:SF13">
    <property type="entry name" value="LIPOPOLYSACCHARIDE BIOSYNTHESIS PROTEIN PA4999-RELATED"/>
    <property type="match status" value="1"/>
</dbReference>
<feature type="region of interest" description="Disordered" evidence="2">
    <location>
        <begin position="602"/>
        <end position="642"/>
    </location>
</feature>
<evidence type="ECO:0000256" key="1">
    <source>
        <dbReference type="PROSITE-ProRule" id="PRU00339"/>
    </source>
</evidence>
<protein>
    <submittedName>
        <fullName evidence="4">Uncharacterized protein</fullName>
    </submittedName>
</protein>
<feature type="transmembrane region" description="Helical" evidence="3">
    <location>
        <begin position="369"/>
        <end position="390"/>
    </location>
</feature>
<evidence type="ECO:0000256" key="3">
    <source>
        <dbReference type="SAM" id="Phobius"/>
    </source>
</evidence>
<dbReference type="AlphaFoldDB" id="A0A1F8DGI5"/>
<feature type="transmembrane region" description="Helical" evidence="3">
    <location>
        <begin position="70"/>
        <end position="89"/>
    </location>
</feature>
<comment type="caution">
    <text evidence="4">The sequence shown here is derived from an EMBL/GenBank/DDBJ whole genome shotgun (WGS) entry which is preliminary data.</text>
</comment>
<sequence>MEITKLIRNIEKYILVALAGLFALFVFPKFASPFVVPKEIFGAVAVSTVLVLWSVRSIIKRESTFSVGKFDLGVLLIALAYVVAAVVKTPNKMEAFFFPGTVTFVIISAIFYFLVNQFGRRTKNLILIALFGSGILLTISILFTQLGLFAKIPQLPDFMKNSSFNPVGGALPSALYLVTLLPVGIALVIKEKDLAKRLFYGVASVVIFFGAALLTINLLPGKPQALIFPSLLTTWAIVIETLKTSPVWGMGPDNYVTAFNLFRPISYNQTALWAARYATANNYYFTLITEVGFAGLAAISVLLIGIYRAVVAGFKQKNWEIASLALLVVLFAIFPSAPVLFFLLMALLAVFSKSEEKSVSLATNRVPTAIVAAPILIGVVALAIFGTRAVMAEVTYKKSLDALGSNNAKDTYTLMAQAITQSPYVDRYHASLAQVEMAIASSIANNKDLTEEDRQTITQLISQAINEGKATVTLNQGRSANWELLAQIYQNIMSFAEGADQFAIDTYTQAVALDPINPNLRIGLGGVYYALGRYDDAIDIFKLAALAKPDLANSHYNLAIAYGEKKNYDSAIAEMNTVLTLVAKDSPDYTLAKNTLDALEKARPATPAAAGSENLTPPQKQETVIEPPIELPEEATPPAATP</sequence>
<feature type="transmembrane region" description="Helical" evidence="3">
    <location>
        <begin position="12"/>
        <end position="28"/>
    </location>
</feature>